<dbReference type="RefSeq" id="WP_275633274.1">
    <property type="nucleotide sequence ID" value="NZ_JARGYD010000004.1"/>
</dbReference>
<keyword evidence="4" id="KW-1185">Reference proteome</keyword>
<evidence type="ECO:0000313" key="3">
    <source>
        <dbReference type="EMBL" id="MFC3143305.1"/>
    </source>
</evidence>
<evidence type="ECO:0000256" key="2">
    <source>
        <dbReference type="SAM" id="SignalP"/>
    </source>
</evidence>
<dbReference type="Proteomes" id="UP001595632">
    <property type="component" value="Unassembled WGS sequence"/>
</dbReference>
<feature type="region of interest" description="Disordered" evidence="1">
    <location>
        <begin position="17"/>
        <end position="119"/>
    </location>
</feature>
<proteinExistence type="predicted"/>
<gene>
    <name evidence="3" type="ORF">ACFOGP_11325</name>
</gene>
<evidence type="ECO:0000313" key="4">
    <source>
        <dbReference type="Proteomes" id="UP001595632"/>
    </source>
</evidence>
<sequence>MKKITPLLTLLLLAACAGEGPGPLGGETTPPAAEADADPANPTGLDTEVDTVETTTLDDPAAGNDTETTTPAPEAPAPTPETTPAPTPEPAPAPEPEPTPEPEPAPAPAPDAAGDGRLGTTVASIGAADEPGFWIRTPLVSEQASGRLFYPASGRTVQVQLIPSGGASGGGSQVSLAALRLLDAPLDGQPELVVYRN</sequence>
<feature type="signal peptide" evidence="2">
    <location>
        <begin position="1"/>
        <end position="17"/>
    </location>
</feature>
<reference evidence="4" key="1">
    <citation type="journal article" date="2019" name="Int. J. Syst. Evol. Microbiol.">
        <title>The Global Catalogue of Microorganisms (GCM) 10K type strain sequencing project: providing services to taxonomists for standard genome sequencing and annotation.</title>
        <authorList>
            <consortium name="The Broad Institute Genomics Platform"/>
            <consortium name="The Broad Institute Genome Sequencing Center for Infectious Disease"/>
            <person name="Wu L."/>
            <person name="Ma J."/>
        </authorList>
    </citation>
    <scope>NUCLEOTIDE SEQUENCE [LARGE SCALE GENOMIC DNA]</scope>
    <source>
        <strain evidence="4">KCTC 52366</strain>
    </source>
</reference>
<feature type="compositionally biased region" description="Pro residues" evidence="1">
    <location>
        <begin position="73"/>
        <end position="109"/>
    </location>
</feature>
<keyword evidence="2" id="KW-0732">Signal</keyword>
<protein>
    <submittedName>
        <fullName evidence="3">Uncharacterized protein</fullName>
    </submittedName>
</protein>
<accession>A0ABV7GT11</accession>
<dbReference type="EMBL" id="JBHRTB010000010">
    <property type="protein sequence ID" value="MFC3143305.1"/>
    <property type="molecule type" value="Genomic_DNA"/>
</dbReference>
<feature type="chain" id="PRO_5046437803" evidence="2">
    <location>
        <begin position="18"/>
        <end position="197"/>
    </location>
</feature>
<name>A0ABV7GT11_9RHOB</name>
<feature type="compositionally biased region" description="Low complexity" evidence="1">
    <location>
        <begin position="26"/>
        <end position="40"/>
    </location>
</feature>
<dbReference type="PROSITE" id="PS51257">
    <property type="entry name" value="PROKAR_LIPOPROTEIN"/>
    <property type="match status" value="1"/>
</dbReference>
<organism evidence="3 4">
    <name type="scientific">Psychromarinibacter halotolerans</name>
    <dbReference type="NCBI Taxonomy" id="1775175"/>
    <lineage>
        <taxon>Bacteria</taxon>
        <taxon>Pseudomonadati</taxon>
        <taxon>Pseudomonadota</taxon>
        <taxon>Alphaproteobacteria</taxon>
        <taxon>Rhodobacterales</taxon>
        <taxon>Paracoccaceae</taxon>
        <taxon>Psychromarinibacter</taxon>
    </lineage>
</organism>
<comment type="caution">
    <text evidence="3">The sequence shown here is derived from an EMBL/GenBank/DDBJ whole genome shotgun (WGS) entry which is preliminary data.</text>
</comment>
<evidence type="ECO:0000256" key="1">
    <source>
        <dbReference type="SAM" id="MobiDB-lite"/>
    </source>
</evidence>